<comment type="caution">
    <text evidence="1">The sequence shown here is derived from an EMBL/GenBank/DDBJ whole genome shotgun (WGS) entry which is preliminary data.</text>
</comment>
<protein>
    <submittedName>
        <fullName evidence="1">Uncharacterized protein</fullName>
    </submittedName>
</protein>
<proteinExistence type="predicted"/>
<dbReference type="EMBL" id="LAZR01000547">
    <property type="protein sequence ID" value="KKN64663.1"/>
    <property type="molecule type" value="Genomic_DNA"/>
</dbReference>
<accession>A0A0F9VFT3</accession>
<dbReference type="AlphaFoldDB" id="A0A0F9VFT3"/>
<sequence>MSWYYQSTDQYSQRIAYKAGTDFEEYIGETHPKDQHRTAVAIWRIKKIAYDGTNRIVSILWADRSEKFNFVWNLRATYNYT</sequence>
<evidence type="ECO:0000313" key="1">
    <source>
        <dbReference type="EMBL" id="KKN64663.1"/>
    </source>
</evidence>
<gene>
    <name evidence="1" type="ORF">LCGC14_0489320</name>
</gene>
<name>A0A0F9VFT3_9ZZZZ</name>
<reference evidence="1" key="1">
    <citation type="journal article" date="2015" name="Nature">
        <title>Complex archaea that bridge the gap between prokaryotes and eukaryotes.</title>
        <authorList>
            <person name="Spang A."/>
            <person name="Saw J.H."/>
            <person name="Jorgensen S.L."/>
            <person name="Zaremba-Niedzwiedzka K."/>
            <person name="Martijn J."/>
            <person name="Lind A.E."/>
            <person name="van Eijk R."/>
            <person name="Schleper C."/>
            <person name="Guy L."/>
            <person name="Ettema T.J."/>
        </authorList>
    </citation>
    <scope>NUCLEOTIDE SEQUENCE</scope>
</reference>
<organism evidence="1">
    <name type="scientific">marine sediment metagenome</name>
    <dbReference type="NCBI Taxonomy" id="412755"/>
    <lineage>
        <taxon>unclassified sequences</taxon>
        <taxon>metagenomes</taxon>
        <taxon>ecological metagenomes</taxon>
    </lineage>
</organism>